<comment type="caution">
    <text evidence="2">The sequence shown here is derived from an EMBL/GenBank/DDBJ whole genome shotgun (WGS) entry which is preliminary data.</text>
</comment>
<sequence>MHRHQELCAEAVDPLEIAAGLEAHGMTDSVAGRFRHRDVFSLAEEVYARVPREAGQTRAHQDHDPAASAVRRPRSAAVRLSAYRAALYLLPGAACAATALSVHALRAQPLRALAVAAVAVPLIALAVQSVVRQGPLRAPGGAAAGGALWTCWLLGFALYGEPAVAALLGHPADAGVPFAPFAPFAPAAAAAPTALALALAPAAWCAHRYAVRSRAHRDASRSLADFAAAVRPLLAGTMVLFLLLLLALLCAVSAATGAARTPAALAGPAALGMLLFTARLLAIHGFPGAAAAGLAAASAVEVCALAGAFLHRVHGLEPLAGPIEAVGPAALSAPACGVAALVLAGYARRALSRASAHPVAP</sequence>
<protein>
    <recommendedName>
        <fullName evidence="4">Integral membrane protein</fullName>
    </recommendedName>
</protein>
<evidence type="ECO:0000313" key="3">
    <source>
        <dbReference type="Proteomes" id="UP000305778"/>
    </source>
</evidence>
<evidence type="ECO:0000313" key="2">
    <source>
        <dbReference type="EMBL" id="TKA10644.1"/>
    </source>
</evidence>
<organism evidence="2 3">
    <name type="scientific">Actinacidiphila oryziradicis</name>
    <dbReference type="NCBI Taxonomy" id="2571141"/>
    <lineage>
        <taxon>Bacteria</taxon>
        <taxon>Bacillati</taxon>
        <taxon>Actinomycetota</taxon>
        <taxon>Actinomycetes</taxon>
        <taxon>Kitasatosporales</taxon>
        <taxon>Streptomycetaceae</taxon>
        <taxon>Actinacidiphila</taxon>
    </lineage>
</organism>
<feature type="transmembrane region" description="Helical" evidence="1">
    <location>
        <begin position="289"/>
        <end position="309"/>
    </location>
</feature>
<keyword evidence="1" id="KW-1133">Transmembrane helix</keyword>
<dbReference type="OrthoDB" id="4339140at2"/>
<evidence type="ECO:0000256" key="1">
    <source>
        <dbReference type="SAM" id="Phobius"/>
    </source>
</evidence>
<keyword evidence="3" id="KW-1185">Reference proteome</keyword>
<keyword evidence="1" id="KW-0472">Membrane</keyword>
<keyword evidence="1" id="KW-0812">Transmembrane</keyword>
<dbReference type="AlphaFoldDB" id="A0A4U0SLA5"/>
<feature type="transmembrane region" description="Helical" evidence="1">
    <location>
        <begin position="232"/>
        <end position="257"/>
    </location>
</feature>
<dbReference type="Proteomes" id="UP000305778">
    <property type="component" value="Unassembled WGS sequence"/>
</dbReference>
<accession>A0A4U0SLA5</accession>
<feature type="transmembrane region" description="Helical" evidence="1">
    <location>
        <begin position="188"/>
        <end position="211"/>
    </location>
</feature>
<proteinExistence type="predicted"/>
<feature type="transmembrane region" description="Helical" evidence="1">
    <location>
        <begin position="143"/>
        <end position="168"/>
    </location>
</feature>
<reference evidence="2 3" key="1">
    <citation type="submission" date="2019-04" db="EMBL/GenBank/DDBJ databases">
        <title>Streptomyces oryziradicis sp. nov., a novel actinomycete isolated from rhizosphere soil of rice (Oryza sativa L.).</title>
        <authorList>
            <person name="Li C."/>
        </authorList>
    </citation>
    <scope>NUCLEOTIDE SEQUENCE [LARGE SCALE GENOMIC DNA]</scope>
    <source>
        <strain evidence="2 3">NEAU-C40</strain>
    </source>
</reference>
<feature type="transmembrane region" description="Helical" evidence="1">
    <location>
        <begin position="329"/>
        <end position="347"/>
    </location>
</feature>
<feature type="transmembrane region" description="Helical" evidence="1">
    <location>
        <begin position="263"/>
        <end position="282"/>
    </location>
</feature>
<feature type="transmembrane region" description="Helical" evidence="1">
    <location>
        <begin position="81"/>
        <end position="104"/>
    </location>
</feature>
<feature type="transmembrane region" description="Helical" evidence="1">
    <location>
        <begin position="110"/>
        <end position="131"/>
    </location>
</feature>
<evidence type="ECO:0008006" key="4">
    <source>
        <dbReference type="Google" id="ProtNLM"/>
    </source>
</evidence>
<name>A0A4U0SLA5_9ACTN</name>
<gene>
    <name evidence="2" type="ORF">FCI23_16600</name>
</gene>
<dbReference type="EMBL" id="SUMC01000013">
    <property type="protein sequence ID" value="TKA10644.1"/>
    <property type="molecule type" value="Genomic_DNA"/>
</dbReference>